<evidence type="ECO:0008006" key="3">
    <source>
        <dbReference type="Google" id="ProtNLM"/>
    </source>
</evidence>
<dbReference type="PANTHER" id="PTHR33990:SF1">
    <property type="entry name" value="PROTEIN YJDN"/>
    <property type="match status" value="1"/>
</dbReference>
<accession>A0A1I2YD62</accession>
<keyword evidence="2" id="KW-1185">Reference proteome</keyword>
<dbReference type="PANTHER" id="PTHR33990">
    <property type="entry name" value="PROTEIN YJDN-RELATED"/>
    <property type="match status" value="1"/>
</dbReference>
<organism evidence="1 2">
    <name type="scientific">Pedobacter insulae</name>
    <dbReference type="NCBI Taxonomy" id="414048"/>
    <lineage>
        <taxon>Bacteria</taxon>
        <taxon>Pseudomonadati</taxon>
        <taxon>Bacteroidota</taxon>
        <taxon>Sphingobacteriia</taxon>
        <taxon>Sphingobacteriales</taxon>
        <taxon>Sphingobacteriaceae</taxon>
        <taxon>Pedobacter</taxon>
    </lineage>
</organism>
<evidence type="ECO:0000313" key="2">
    <source>
        <dbReference type="Proteomes" id="UP000199666"/>
    </source>
</evidence>
<sequence length="127" mass="14610">MEKTGAIFITFSGNCKEALTFYRNCFGGQLQFQTFEKELGTYKELPVVTGSLISERVTIYGSDLVHNEGRKLGNYMAIFLQCQNARDRKQLMEQLDFNNKPIFSGQLDRQQLIELTDPFDVRWVLGV</sequence>
<dbReference type="RefSeq" id="WP_245768096.1">
    <property type="nucleotide sequence ID" value="NZ_FOPP01000007.1"/>
</dbReference>
<proteinExistence type="predicted"/>
<evidence type="ECO:0000313" key="1">
    <source>
        <dbReference type="EMBL" id="SFH23650.1"/>
    </source>
</evidence>
<name>A0A1I2YD62_9SPHI</name>
<dbReference type="Gene3D" id="3.10.180.10">
    <property type="entry name" value="2,3-Dihydroxybiphenyl 1,2-Dioxygenase, domain 1"/>
    <property type="match status" value="1"/>
</dbReference>
<dbReference type="Proteomes" id="UP000199666">
    <property type="component" value="Unassembled WGS sequence"/>
</dbReference>
<dbReference type="STRING" id="414048.SAMN04489864_10725"/>
<gene>
    <name evidence="1" type="ORF">SAMN04489864_10725</name>
</gene>
<reference evidence="1 2" key="1">
    <citation type="submission" date="2016-10" db="EMBL/GenBank/DDBJ databases">
        <authorList>
            <person name="de Groot N.N."/>
        </authorList>
    </citation>
    <scope>NUCLEOTIDE SEQUENCE [LARGE SCALE GENOMIC DNA]</scope>
    <source>
        <strain evidence="1 2">DSM 18684</strain>
    </source>
</reference>
<dbReference type="EMBL" id="FOPP01000007">
    <property type="protein sequence ID" value="SFH23650.1"/>
    <property type="molecule type" value="Genomic_DNA"/>
</dbReference>
<dbReference type="SUPFAM" id="SSF54593">
    <property type="entry name" value="Glyoxalase/Bleomycin resistance protein/Dihydroxybiphenyl dioxygenase"/>
    <property type="match status" value="1"/>
</dbReference>
<dbReference type="InterPro" id="IPR029068">
    <property type="entry name" value="Glyas_Bleomycin-R_OHBP_Dase"/>
</dbReference>
<dbReference type="AlphaFoldDB" id="A0A1I2YD62"/>
<protein>
    <recommendedName>
        <fullName evidence="3">PhnB protein</fullName>
    </recommendedName>
</protein>